<feature type="region of interest" description="Disordered" evidence="1">
    <location>
        <begin position="1"/>
        <end position="20"/>
    </location>
</feature>
<dbReference type="AntiFam" id="ANF00010">
    <property type="entry name" value="tRNA translation"/>
</dbReference>
<dbReference type="AlphaFoldDB" id="A0AAU9QG69"/>
<dbReference type="EMBL" id="CAKMUD010000026">
    <property type="protein sequence ID" value="CAH1574163.1"/>
    <property type="molecule type" value="Genomic_DNA"/>
</dbReference>
<evidence type="ECO:0000313" key="3">
    <source>
        <dbReference type="Proteomes" id="UP001295462"/>
    </source>
</evidence>
<accession>A0AAU9QG69</accession>
<evidence type="ECO:0000313" key="2">
    <source>
        <dbReference type="EMBL" id="CAH1574163.1"/>
    </source>
</evidence>
<dbReference type="Proteomes" id="UP001295462">
    <property type="component" value="Unassembled WGS sequence"/>
</dbReference>
<proteinExistence type="predicted"/>
<gene>
    <name evidence="2" type="ORF">THF1A12_1210001</name>
</gene>
<name>A0AAU9QG69_9VIBR</name>
<evidence type="ECO:0000256" key="1">
    <source>
        <dbReference type="SAM" id="MobiDB-lite"/>
    </source>
</evidence>
<protein>
    <submittedName>
        <fullName evidence="2">Uncharacterized protein</fullName>
    </submittedName>
</protein>
<comment type="caution">
    <text evidence="2">The sequence shown here is derived from an EMBL/GenBank/DDBJ whole genome shotgun (WGS) entry which is preliminary data.</text>
</comment>
<organism evidence="2 3">
    <name type="scientific">Vibrio jasicida</name>
    <dbReference type="NCBI Taxonomy" id="766224"/>
    <lineage>
        <taxon>Bacteria</taxon>
        <taxon>Pseudomonadati</taxon>
        <taxon>Pseudomonadota</taxon>
        <taxon>Gammaproteobacteria</taxon>
        <taxon>Vibrionales</taxon>
        <taxon>Vibrionaceae</taxon>
        <taxon>Vibrio</taxon>
    </lineage>
</organism>
<sequence>MVERRTVNPQVAGSSPAGGANLESQVFGLGFFLICNIQNSPPIF</sequence>
<reference evidence="2" key="1">
    <citation type="submission" date="2022-01" db="EMBL/GenBank/DDBJ databases">
        <authorList>
            <person name="Lagorce A."/>
        </authorList>
    </citation>
    <scope>NUCLEOTIDE SEQUENCE</scope>
    <source>
        <strain evidence="2">Th15_F1_A12</strain>
    </source>
</reference>